<protein>
    <submittedName>
        <fullName evidence="1">Uncharacterized protein</fullName>
    </submittedName>
</protein>
<gene>
    <name evidence="1" type="ORF">GOODEAATRI_012004</name>
</gene>
<proteinExistence type="predicted"/>
<organism evidence="1 2">
    <name type="scientific">Goodea atripinnis</name>
    <dbReference type="NCBI Taxonomy" id="208336"/>
    <lineage>
        <taxon>Eukaryota</taxon>
        <taxon>Metazoa</taxon>
        <taxon>Chordata</taxon>
        <taxon>Craniata</taxon>
        <taxon>Vertebrata</taxon>
        <taxon>Euteleostomi</taxon>
        <taxon>Actinopterygii</taxon>
        <taxon>Neopterygii</taxon>
        <taxon>Teleostei</taxon>
        <taxon>Neoteleostei</taxon>
        <taxon>Acanthomorphata</taxon>
        <taxon>Ovalentaria</taxon>
        <taxon>Atherinomorphae</taxon>
        <taxon>Cyprinodontiformes</taxon>
        <taxon>Goodeidae</taxon>
        <taxon>Goodea</taxon>
    </lineage>
</organism>
<evidence type="ECO:0000313" key="2">
    <source>
        <dbReference type="Proteomes" id="UP001476798"/>
    </source>
</evidence>
<dbReference type="Pfam" id="PF13602">
    <property type="entry name" value="ADH_zinc_N_2"/>
    <property type="match status" value="1"/>
</dbReference>
<name>A0ABV0PN44_9TELE</name>
<keyword evidence="2" id="KW-1185">Reference proteome</keyword>
<reference evidence="1 2" key="1">
    <citation type="submission" date="2021-06" db="EMBL/GenBank/DDBJ databases">
        <authorList>
            <person name="Palmer J.M."/>
        </authorList>
    </citation>
    <scope>NUCLEOTIDE SEQUENCE [LARGE SCALE GENOMIC DNA]</scope>
    <source>
        <strain evidence="1 2">GA_2019</strain>
        <tissue evidence="1">Muscle</tissue>
    </source>
</reference>
<sequence length="122" mass="13337">MSENQTPALPCLVWQILPVVEAQFPFTQVPQAFQKLEQGHARGKTVVKVAEDDECIETAESEQGVQDKIISGVVVNEAFRGNTPEVDVVVELRGETHTASSNCDTATWKQAALLQELDTGNE</sequence>
<evidence type="ECO:0000313" key="1">
    <source>
        <dbReference type="EMBL" id="MEQ2184823.1"/>
    </source>
</evidence>
<dbReference type="Gene3D" id="3.90.180.10">
    <property type="entry name" value="Medium-chain alcohol dehydrogenases, catalytic domain"/>
    <property type="match status" value="1"/>
</dbReference>
<dbReference type="EMBL" id="JAHRIO010080718">
    <property type="protein sequence ID" value="MEQ2184823.1"/>
    <property type="molecule type" value="Genomic_DNA"/>
</dbReference>
<comment type="caution">
    <text evidence="1">The sequence shown here is derived from an EMBL/GenBank/DDBJ whole genome shotgun (WGS) entry which is preliminary data.</text>
</comment>
<dbReference type="Proteomes" id="UP001476798">
    <property type="component" value="Unassembled WGS sequence"/>
</dbReference>
<accession>A0ABV0PN44</accession>